<dbReference type="EMBL" id="AB262522">
    <property type="protein sequence ID" value="BAV14384.2"/>
    <property type="molecule type" value="mRNA"/>
</dbReference>
<protein>
    <recommendedName>
        <fullName evidence="1">Insecticidal crystal toxin domain-containing protein</fullName>
    </recommendedName>
</protein>
<evidence type="ECO:0000259" key="1">
    <source>
        <dbReference type="Pfam" id="PF05431"/>
    </source>
</evidence>
<dbReference type="Pfam" id="PF06101">
    <property type="entry name" value="Vps62"/>
    <property type="match status" value="1"/>
</dbReference>
<organism evidence="2">
    <name type="scientific">Physarum polycephalum</name>
    <name type="common">Many-headed slime mold</name>
    <name type="synonym">Badhamia polycephala</name>
    <dbReference type="NCBI Taxonomy" id="5791"/>
    <lineage>
        <taxon>Eukaryota</taxon>
        <taxon>Amoebozoa</taxon>
        <taxon>Evosea</taxon>
        <taxon>Eumycetozoa</taxon>
        <taxon>Myxogastria</taxon>
        <taxon>Myxogastromycetidae</taxon>
        <taxon>Physariida</taxon>
        <taxon>Physaraceae</taxon>
        <taxon>Physarum</taxon>
    </lineage>
</organism>
<accession>A0A193PD20</accession>
<dbReference type="PANTHER" id="PTHR48219:SF2">
    <property type="entry name" value="VACUOLAR PROTEIN SORTING-ASSOCIATED PROTEIN 62"/>
    <property type="match status" value="1"/>
</dbReference>
<dbReference type="PANTHER" id="PTHR48219">
    <property type="entry name" value="VACUOLAR PROTEIN SORTING-ASSOCIATED PROTEIN 62-RELATED"/>
    <property type="match status" value="1"/>
</dbReference>
<evidence type="ECO:0000313" key="2">
    <source>
        <dbReference type="EMBL" id="BAV14384.2"/>
    </source>
</evidence>
<reference evidence="2" key="1">
    <citation type="submission" date="2006-06" db="EMBL/GenBank/DDBJ databases">
        <title>A Novel Phosphatase from Physarum polycephalum.</title>
        <authorList>
            <person name="Okada C."/>
            <person name="Nakamura A."/>
            <person name="Tomioka S."/>
            <person name="Kohama K."/>
            <person name="Takako K."/>
        </authorList>
    </citation>
    <scope>NUCLEOTIDE SEQUENCE</scope>
</reference>
<dbReference type="InterPro" id="IPR008872">
    <property type="entry name" value="Toxin_P42"/>
</dbReference>
<dbReference type="Pfam" id="PF05431">
    <property type="entry name" value="Toxin_10"/>
    <property type="match status" value="1"/>
</dbReference>
<sequence>MGYTSVAKDFGEISIKITTDYHWVYDDNRSGSYDDGSFYLPTNSDGYRPLGGVGQTGYSMPNTPLIMVKPSAAADSNNPPLVSPTTYKQIWNDTGAKGDHSGSFWLPTPPAGYVALGSVCVGGHTMPSTDLIYVVRKDLTMQGLPGAYIWDDNHSHADGNVRVHQIDVNPSLSQDAAGQKMAIKCGTFLAFAPNDDYPGPGVTPETNVLWIIIPSSDNGSDPSYVPVLTNYDIPQEDSKVFISKSAYIPFFGVTDDAGTGTGNDWKVQNTPFYELRRESVWHPELPQNNATNGTAINLSEEVEFGVSQSVTDSFEASTSLEVSATTGIEVGPLTNEVTTNLTKAVGYSSSSNVSDFASKTDTVQYTVDPYHSGCYYLRMDTITLIRGNGTAVPNASISFPTTEHTASSYPNDTK</sequence>
<dbReference type="InterPro" id="IPR009291">
    <property type="entry name" value="Vps62"/>
</dbReference>
<dbReference type="GO" id="GO:0090729">
    <property type="term" value="F:toxin activity"/>
    <property type="evidence" value="ECO:0007669"/>
    <property type="project" value="InterPro"/>
</dbReference>
<name>A0A193PD20_PHYPO</name>
<feature type="domain" description="Insecticidal crystal toxin" evidence="1">
    <location>
        <begin position="241"/>
        <end position="394"/>
    </location>
</feature>
<proteinExistence type="evidence at transcript level"/>
<dbReference type="AlphaFoldDB" id="A0A193PD20"/>